<dbReference type="AlphaFoldDB" id="A0A239D237"/>
<organism evidence="2 3">
    <name type="scientific">Granulicella rosea</name>
    <dbReference type="NCBI Taxonomy" id="474952"/>
    <lineage>
        <taxon>Bacteria</taxon>
        <taxon>Pseudomonadati</taxon>
        <taxon>Acidobacteriota</taxon>
        <taxon>Terriglobia</taxon>
        <taxon>Terriglobales</taxon>
        <taxon>Acidobacteriaceae</taxon>
        <taxon>Granulicella</taxon>
    </lineage>
</organism>
<keyword evidence="1" id="KW-1133">Transmembrane helix</keyword>
<evidence type="ECO:0000313" key="2">
    <source>
        <dbReference type="EMBL" id="SNS25931.1"/>
    </source>
</evidence>
<dbReference type="Proteomes" id="UP000198356">
    <property type="component" value="Unassembled WGS sequence"/>
</dbReference>
<sequence>MRGRCVDEPKPKRKIARTVRAAIIGVLACVILLTVGGYIASEIEAWHLVQELAQDEPGLDLLPKPLVDRRVAQLEGPRIERYGISFQVPWKESAKERHFRSLEILAFAGGGSVMILDPAQLGPFATTGYESAAASFQTSRADARWWWTPGKNRRTFLLLMEKSNLVHPKDTVLYRVEGNGYRGFQSGDPEQEPFTVTLHLFDEHDRHYEIILATSKGAAHPAITQPEINAIVASMRPAKP</sequence>
<gene>
    <name evidence="2" type="ORF">SAMN05421770_101226</name>
</gene>
<keyword evidence="1" id="KW-0472">Membrane</keyword>
<evidence type="ECO:0000256" key="1">
    <source>
        <dbReference type="SAM" id="Phobius"/>
    </source>
</evidence>
<accession>A0A239D237</accession>
<dbReference type="EMBL" id="FZOU01000001">
    <property type="protein sequence ID" value="SNS25931.1"/>
    <property type="molecule type" value="Genomic_DNA"/>
</dbReference>
<keyword evidence="1" id="KW-0812">Transmembrane</keyword>
<name>A0A239D237_9BACT</name>
<reference evidence="2 3" key="1">
    <citation type="submission" date="2017-06" db="EMBL/GenBank/DDBJ databases">
        <authorList>
            <person name="Kim H.J."/>
            <person name="Triplett B.A."/>
        </authorList>
    </citation>
    <scope>NUCLEOTIDE SEQUENCE [LARGE SCALE GENOMIC DNA]</scope>
    <source>
        <strain evidence="2 3">DSM 18704</strain>
    </source>
</reference>
<keyword evidence="3" id="KW-1185">Reference proteome</keyword>
<proteinExistence type="predicted"/>
<feature type="transmembrane region" description="Helical" evidence="1">
    <location>
        <begin position="21"/>
        <end position="40"/>
    </location>
</feature>
<evidence type="ECO:0000313" key="3">
    <source>
        <dbReference type="Proteomes" id="UP000198356"/>
    </source>
</evidence>
<protein>
    <submittedName>
        <fullName evidence="2">Uncharacterized protein</fullName>
    </submittedName>
</protein>